<dbReference type="PANTHER" id="PTHR10362">
    <property type="entry name" value="HISTIDINE AMMONIA-LYASE"/>
    <property type="match status" value="1"/>
</dbReference>
<dbReference type="EMBL" id="JTDK01000002">
    <property type="protein sequence ID" value="KHK99565.1"/>
    <property type="molecule type" value="Genomic_DNA"/>
</dbReference>
<dbReference type="InterPro" id="IPR008948">
    <property type="entry name" value="L-Aspartase-like"/>
</dbReference>
<dbReference type="InterPro" id="IPR024083">
    <property type="entry name" value="Fumarase/histidase_N"/>
</dbReference>
<gene>
    <name evidence="2" type="ORF">LK09_02825</name>
</gene>
<evidence type="ECO:0000256" key="1">
    <source>
        <dbReference type="ARBA" id="ARBA00023239"/>
    </source>
</evidence>
<organism evidence="2 3">
    <name type="scientific">Microbacterium mangrovi</name>
    <dbReference type="NCBI Taxonomy" id="1348253"/>
    <lineage>
        <taxon>Bacteria</taxon>
        <taxon>Bacillati</taxon>
        <taxon>Actinomycetota</taxon>
        <taxon>Actinomycetes</taxon>
        <taxon>Micrococcales</taxon>
        <taxon>Microbacteriaceae</taxon>
        <taxon>Microbacterium</taxon>
    </lineage>
</organism>
<dbReference type="STRING" id="1348253.LK09_02825"/>
<accession>A0A0B2A8Y7</accession>
<dbReference type="InterPro" id="IPR001106">
    <property type="entry name" value="Aromatic_Lyase"/>
</dbReference>
<comment type="caution">
    <text evidence="2">The sequence shown here is derived from an EMBL/GenBank/DDBJ whole genome shotgun (WGS) entry which is preliminary data.</text>
</comment>
<dbReference type="Gene3D" id="1.20.200.10">
    <property type="entry name" value="Fumarase/aspartase (Central domain)"/>
    <property type="match status" value="1"/>
</dbReference>
<keyword evidence="3" id="KW-1185">Reference proteome</keyword>
<dbReference type="GO" id="GO:0016841">
    <property type="term" value="F:ammonia-lyase activity"/>
    <property type="evidence" value="ECO:0007669"/>
    <property type="project" value="UniProtKB-ARBA"/>
</dbReference>
<protein>
    <recommendedName>
        <fullName evidence="4">Histidine ammonia-lyase</fullName>
    </recommendedName>
</protein>
<dbReference type="SUPFAM" id="SSF48557">
    <property type="entry name" value="L-aspartase-like"/>
    <property type="match status" value="1"/>
</dbReference>
<dbReference type="AlphaFoldDB" id="A0A0B2A8Y7"/>
<evidence type="ECO:0000313" key="2">
    <source>
        <dbReference type="EMBL" id="KHK99565.1"/>
    </source>
</evidence>
<keyword evidence="1" id="KW-0456">Lyase</keyword>
<dbReference type="Gene3D" id="1.10.275.10">
    <property type="entry name" value="Fumarase/aspartase (N-terminal domain)"/>
    <property type="match status" value="1"/>
</dbReference>
<proteinExistence type="predicted"/>
<dbReference type="Proteomes" id="UP000031030">
    <property type="component" value="Unassembled WGS sequence"/>
</dbReference>
<dbReference type="Pfam" id="PF00221">
    <property type="entry name" value="Lyase_aromatic"/>
    <property type="match status" value="1"/>
</dbReference>
<name>A0A0B2A8Y7_9MICO</name>
<sequence>MPEGFDMTALDGTNLTIDEALRLGAQEHPAIEVDARARDRVAASHALATELAGRRAVYGRTTGVGANRDTSVAQDVATDLRLLHSHATGSGELLDDRTVRTALIIRLNQLLRGGSGIHPDVIAALHAAIAENRMPRVHATGAIGTGDLSALAEIALALLGDESHGSPAWDIHPGDALPFLSSNAMTLAMACIQIERLRRWQRSQASVAALSFLAVRASRECLQPEVQAARGQAGQEDAAGAVRALLADVPVTPLRVQDSYGFRAYPQVAGALAAAGDALERVVGAELVAAAENPLIDAASGDAFHNGNFHGLPVALATDHAGLALASTGQLSVARLTELSNPEMTGLGSFLGTGAPGASGVMLLEYNQAAAQAELRHSAQPASLGSVVISRGVENHSSFSTQAVGNLRRGLDAAFDVLACELLAALRAVELHGDRLDPQRPLGAFVAALVPLLGHDHADRSLSEDLAAARGYLDSPA</sequence>
<reference evidence="2 3" key="1">
    <citation type="submission" date="2014-11" db="EMBL/GenBank/DDBJ databases">
        <title>Genome sequence of Microbacterium mangrovi MUSC 115(T).</title>
        <authorList>
            <person name="Lee L.-H."/>
        </authorList>
    </citation>
    <scope>NUCLEOTIDE SEQUENCE [LARGE SCALE GENOMIC DNA]</scope>
    <source>
        <strain evidence="2 3">MUSC 115</strain>
    </source>
</reference>
<evidence type="ECO:0000313" key="3">
    <source>
        <dbReference type="Proteomes" id="UP000031030"/>
    </source>
</evidence>
<evidence type="ECO:0008006" key="4">
    <source>
        <dbReference type="Google" id="ProtNLM"/>
    </source>
</evidence>